<accession>A0A674JT66</accession>
<feature type="region of interest" description="Disordered" evidence="1">
    <location>
        <begin position="1"/>
        <end position="82"/>
    </location>
</feature>
<reference evidence="2" key="2">
    <citation type="submission" date="2025-09" db="UniProtKB">
        <authorList>
            <consortium name="Ensembl"/>
        </authorList>
    </citation>
    <scope>IDENTIFICATION</scope>
</reference>
<dbReference type="Ensembl" id="ENSTMTT00000025414.1">
    <property type="protein sequence ID" value="ENSTMTP00000024550.1"/>
    <property type="gene ID" value="ENSTMTG00000017880.1"/>
</dbReference>
<sequence length="181" mass="18454">MPSASRPQTPSQCGARSGALGMGPGTRAPAPTGPAGSHCTAQPGTRLPHPAAGPPLGAAWAAGLNRSSAPPGKKKKKTRGDHFKLRFRKNFQALLEEQVRPVLGCVCVGGGPDWPLGVCVCVCVCVSVRGVSRTHRLCPLLAPCGLFVGGGAPFSATALLGGPLSPGVRPLHLLEPHLSEP</sequence>
<feature type="compositionally biased region" description="Polar residues" evidence="1">
    <location>
        <begin position="1"/>
        <end position="14"/>
    </location>
</feature>
<protein>
    <submittedName>
        <fullName evidence="2">Uncharacterized protein</fullName>
    </submittedName>
</protein>
<evidence type="ECO:0000313" key="2">
    <source>
        <dbReference type="Ensembl" id="ENSTMTP00000024550.1"/>
    </source>
</evidence>
<dbReference type="Proteomes" id="UP000472274">
    <property type="component" value="Unplaced"/>
</dbReference>
<evidence type="ECO:0000256" key="1">
    <source>
        <dbReference type="SAM" id="MobiDB-lite"/>
    </source>
</evidence>
<feature type="compositionally biased region" description="Low complexity" evidence="1">
    <location>
        <begin position="47"/>
        <end position="64"/>
    </location>
</feature>
<dbReference type="AlphaFoldDB" id="A0A674JT66"/>
<organism evidence="2 3">
    <name type="scientific">Terrapene triunguis</name>
    <name type="common">Three-toed box turtle</name>
    <dbReference type="NCBI Taxonomy" id="2587831"/>
    <lineage>
        <taxon>Eukaryota</taxon>
        <taxon>Metazoa</taxon>
        <taxon>Chordata</taxon>
        <taxon>Craniata</taxon>
        <taxon>Vertebrata</taxon>
        <taxon>Euteleostomi</taxon>
        <taxon>Archelosauria</taxon>
        <taxon>Testudinata</taxon>
        <taxon>Testudines</taxon>
        <taxon>Cryptodira</taxon>
        <taxon>Durocryptodira</taxon>
        <taxon>Testudinoidea</taxon>
        <taxon>Emydidae</taxon>
        <taxon>Terrapene</taxon>
    </lineage>
</organism>
<evidence type="ECO:0000313" key="3">
    <source>
        <dbReference type="Proteomes" id="UP000472274"/>
    </source>
</evidence>
<dbReference type="InParanoid" id="A0A674JT66"/>
<proteinExistence type="predicted"/>
<keyword evidence="3" id="KW-1185">Reference proteome</keyword>
<reference evidence="2" key="1">
    <citation type="submission" date="2025-08" db="UniProtKB">
        <authorList>
            <consortium name="Ensembl"/>
        </authorList>
    </citation>
    <scope>IDENTIFICATION</scope>
</reference>
<name>A0A674JT66_9SAUR</name>
<feature type="compositionally biased region" description="Low complexity" evidence="1">
    <location>
        <begin position="25"/>
        <end position="36"/>
    </location>
</feature>
<feature type="compositionally biased region" description="Basic residues" evidence="1">
    <location>
        <begin position="72"/>
        <end position="82"/>
    </location>
</feature>